<organism evidence="1 2">
    <name type="scientific">Phaeosphaeria nodorum (strain SN15 / ATCC MYA-4574 / FGSC 10173)</name>
    <name type="common">Glume blotch fungus</name>
    <name type="synonym">Parastagonospora nodorum</name>
    <dbReference type="NCBI Taxonomy" id="321614"/>
    <lineage>
        <taxon>Eukaryota</taxon>
        <taxon>Fungi</taxon>
        <taxon>Dikarya</taxon>
        <taxon>Ascomycota</taxon>
        <taxon>Pezizomycotina</taxon>
        <taxon>Dothideomycetes</taxon>
        <taxon>Pleosporomycetidae</taxon>
        <taxon>Pleosporales</taxon>
        <taxon>Pleosporineae</taxon>
        <taxon>Phaeosphaeriaceae</taxon>
        <taxon>Parastagonospora</taxon>
    </lineage>
</organism>
<dbReference type="VEuPathDB" id="FungiDB:JI435_092060"/>
<protein>
    <submittedName>
        <fullName evidence="1">Uncharacterized protein</fullName>
    </submittedName>
</protein>
<gene>
    <name evidence="1" type="ORF">JI435_092060</name>
</gene>
<name>A0A7U2F8D6_PHANO</name>
<accession>A0A7U2F8D6</accession>
<dbReference type="Proteomes" id="UP000663193">
    <property type="component" value="Chromosome 11"/>
</dbReference>
<evidence type="ECO:0000313" key="2">
    <source>
        <dbReference type="Proteomes" id="UP000663193"/>
    </source>
</evidence>
<sequence>MSMRLHNSGGEGSTIHAFWVLRHYIMVTRARNFHIFKSHPDLLSEPSTSMMVLCEAQARSHHGTLSYCSGSSRRILG</sequence>
<evidence type="ECO:0000313" key="1">
    <source>
        <dbReference type="EMBL" id="QRD00660.1"/>
    </source>
</evidence>
<proteinExistence type="predicted"/>
<keyword evidence="2" id="KW-1185">Reference proteome</keyword>
<dbReference type="EMBL" id="CP069033">
    <property type="protein sequence ID" value="QRD00660.1"/>
    <property type="molecule type" value="Genomic_DNA"/>
</dbReference>
<dbReference type="AlphaFoldDB" id="A0A7U2F8D6"/>
<reference evidence="2" key="1">
    <citation type="journal article" date="2021" name="BMC Genomics">
        <title>Chromosome-level genome assembly and manually-curated proteome of model necrotroph Parastagonospora nodorum Sn15 reveals a genome-wide trove of candidate effector homologs, and redundancy of virulence-related functions within an accessory chromosome.</title>
        <authorList>
            <person name="Bertazzoni S."/>
            <person name="Jones D.A.B."/>
            <person name="Phan H.T."/>
            <person name="Tan K.-C."/>
            <person name="Hane J.K."/>
        </authorList>
    </citation>
    <scope>NUCLEOTIDE SEQUENCE [LARGE SCALE GENOMIC DNA]</scope>
    <source>
        <strain evidence="2">SN15 / ATCC MYA-4574 / FGSC 10173)</strain>
    </source>
</reference>